<evidence type="ECO:0000256" key="2">
    <source>
        <dbReference type="SAM" id="Phobius"/>
    </source>
</evidence>
<dbReference type="EMBL" id="JAULSR010000002">
    <property type="protein sequence ID" value="KAK0629633.1"/>
    <property type="molecule type" value="Genomic_DNA"/>
</dbReference>
<evidence type="ECO:0000256" key="1">
    <source>
        <dbReference type="SAM" id="MobiDB-lite"/>
    </source>
</evidence>
<comment type="caution">
    <text evidence="3">The sequence shown here is derived from an EMBL/GenBank/DDBJ whole genome shotgun (WGS) entry which is preliminary data.</text>
</comment>
<protein>
    <submittedName>
        <fullName evidence="3">Uncharacterized protein</fullName>
    </submittedName>
</protein>
<organism evidence="3 4">
    <name type="scientific">Bombardia bombarda</name>
    <dbReference type="NCBI Taxonomy" id="252184"/>
    <lineage>
        <taxon>Eukaryota</taxon>
        <taxon>Fungi</taxon>
        <taxon>Dikarya</taxon>
        <taxon>Ascomycota</taxon>
        <taxon>Pezizomycotina</taxon>
        <taxon>Sordariomycetes</taxon>
        <taxon>Sordariomycetidae</taxon>
        <taxon>Sordariales</taxon>
        <taxon>Lasiosphaeriaceae</taxon>
        <taxon>Bombardia</taxon>
    </lineage>
</organism>
<keyword evidence="4" id="KW-1185">Reference proteome</keyword>
<keyword evidence="2" id="KW-0812">Transmembrane</keyword>
<gene>
    <name evidence="3" type="ORF">B0T17DRAFT_192877</name>
</gene>
<dbReference type="AlphaFoldDB" id="A0AA40C9W6"/>
<dbReference type="Proteomes" id="UP001174934">
    <property type="component" value="Unassembled WGS sequence"/>
</dbReference>
<feature type="transmembrane region" description="Helical" evidence="2">
    <location>
        <begin position="34"/>
        <end position="60"/>
    </location>
</feature>
<keyword evidence="2" id="KW-1133">Transmembrane helix</keyword>
<evidence type="ECO:0000313" key="4">
    <source>
        <dbReference type="Proteomes" id="UP001174934"/>
    </source>
</evidence>
<feature type="region of interest" description="Disordered" evidence="1">
    <location>
        <begin position="125"/>
        <end position="147"/>
    </location>
</feature>
<reference evidence="3" key="1">
    <citation type="submission" date="2023-06" db="EMBL/GenBank/DDBJ databases">
        <title>Genome-scale phylogeny and comparative genomics of the fungal order Sordariales.</title>
        <authorList>
            <consortium name="Lawrence Berkeley National Laboratory"/>
            <person name="Hensen N."/>
            <person name="Bonometti L."/>
            <person name="Westerberg I."/>
            <person name="Brannstrom I.O."/>
            <person name="Guillou S."/>
            <person name="Cros-Aarteil S."/>
            <person name="Calhoun S."/>
            <person name="Haridas S."/>
            <person name="Kuo A."/>
            <person name="Mondo S."/>
            <person name="Pangilinan J."/>
            <person name="Riley R."/>
            <person name="LaButti K."/>
            <person name="Andreopoulos B."/>
            <person name="Lipzen A."/>
            <person name="Chen C."/>
            <person name="Yanf M."/>
            <person name="Daum C."/>
            <person name="Ng V."/>
            <person name="Clum A."/>
            <person name="Steindorff A."/>
            <person name="Ohm R."/>
            <person name="Martin F."/>
            <person name="Silar P."/>
            <person name="Natvig D."/>
            <person name="Lalanne C."/>
            <person name="Gautier V."/>
            <person name="Ament-velasquez S.L."/>
            <person name="Kruys A."/>
            <person name="Hutchinson M.I."/>
            <person name="Powell A.J."/>
            <person name="Barry K."/>
            <person name="Miller A.N."/>
            <person name="Grigoriev I.V."/>
            <person name="Debuchy R."/>
            <person name="Gladieux P."/>
            <person name="Thoren M.H."/>
            <person name="Johannesson H."/>
        </authorList>
    </citation>
    <scope>NUCLEOTIDE SEQUENCE</scope>
    <source>
        <strain evidence="3">SMH3391-2</strain>
    </source>
</reference>
<feature type="compositionally biased region" description="Basic and acidic residues" evidence="1">
    <location>
        <begin position="130"/>
        <end position="147"/>
    </location>
</feature>
<evidence type="ECO:0000313" key="3">
    <source>
        <dbReference type="EMBL" id="KAK0629633.1"/>
    </source>
</evidence>
<accession>A0AA40C9W6</accession>
<name>A0AA40C9W6_9PEZI</name>
<sequence length="357" mass="39362">MQGCECGDTCRFPMKTAGSPAPLVRPVRVSWDAILYPVIFSFSLFSPAEIVMLLTLLGCADERPLRPLHRSTHTHTHTHTLNYIRSRDAAGGLPNLPAWLGIRPPSSQGKVRGAKSFFFCASWSSTDQPAKPRREDSQNYSSEPKHDDASQVFSLILHSSDQSRWCTTSGPSRILRLPRNRNHNHWQGLCVTCRNYLTCLALIISACSGALTFMTDAMNSLLKPAVCHKRKGKKESDDLITRKIIQQTPTSSALNHDRHFSGYIPRSGRTENGPSCKIGGVVLVRVVGVSDSPLPYRAHPLSIAMAAITAMTVSISWVECVCACWPCLPHISTYTYQAPSKSGLFLKRPILWGSGGF</sequence>
<keyword evidence="2" id="KW-0472">Membrane</keyword>
<proteinExistence type="predicted"/>